<evidence type="ECO:0000313" key="1">
    <source>
        <dbReference type="EMBL" id="HIV02314.1"/>
    </source>
</evidence>
<comment type="caution">
    <text evidence="1">The sequence shown here is derived from an EMBL/GenBank/DDBJ whole genome shotgun (WGS) entry which is preliminary data.</text>
</comment>
<reference evidence="1" key="1">
    <citation type="submission" date="2020-10" db="EMBL/GenBank/DDBJ databases">
        <authorList>
            <person name="Gilroy R."/>
        </authorList>
    </citation>
    <scope>NUCLEOTIDE SEQUENCE</scope>
    <source>
        <strain evidence="1">4920</strain>
    </source>
</reference>
<dbReference type="EMBL" id="DVOF01000058">
    <property type="protein sequence ID" value="HIV02314.1"/>
    <property type="molecule type" value="Genomic_DNA"/>
</dbReference>
<evidence type="ECO:0008006" key="3">
    <source>
        <dbReference type="Google" id="ProtNLM"/>
    </source>
</evidence>
<organism evidence="1 2">
    <name type="scientific">Candidatus Aphodoplasma excrementigallinarum</name>
    <dbReference type="NCBI Taxonomy" id="2840673"/>
    <lineage>
        <taxon>Bacteria</taxon>
        <taxon>Bacillati</taxon>
        <taxon>Bacillota</taxon>
        <taxon>Clostridia</taxon>
        <taxon>Eubacteriales</taxon>
        <taxon>Candidatus Aphodoplasma</taxon>
    </lineage>
</organism>
<proteinExistence type="predicted"/>
<dbReference type="AlphaFoldDB" id="A0A9D1NGP7"/>
<name>A0A9D1NGP7_9FIRM</name>
<protein>
    <recommendedName>
        <fullName evidence="3">Glutamate decarboxylase</fullName>
    </recommendedName>
</protein>
<evidence type="ECO:0000313" key="2">
    <source>
        <dbReference type="Proteomes" id="UP000886743"/>
    </source>
</evidence>
<accession>A0A9D1NGP7</accession>
<reference evidence="1" key="2">
    <citation type="journal article" date="2021" name="PeerJ">
        <title>Extensive microbial diversity within the chicken gut microbiome revealed by metagenomics and culture.</title>
        <authorList>
            <person name="Gilroy R."/>
            <person name="Ravi A."/>
            <person name="Getino M."/>
            <person name="Pursley I."/>
            <person name="Horton D.L."/>
            <person name="Alikhan N.F."/>
            <person name="Baker D."/>
            <person name="Gharbi K."/>
            <person name="Hall N."/>
            <person name="Watson M."/>
            <person name="Adriaenssens E.M."/>
            <person name="Foster-Nyarko E."/>
            <person name="Jarju S."/>
            <person name="Secka A."/>
            <person name="Antonio M."/>
            <person name="Oren A."/>
            <person name="Chaudhuri R.R."/>
            <person name="La Ragione R."/>
            <person name="Hildebrand F."/>
            <person name="Pallen M.J."/>
        </authorList>
    </citation>
    <scope>NUCLEOTIDE SEQUENCE</scope>
    <source>
        <strain evidence="1">4920</strain>
    </source>
</reference>
<gene>
    <name evidence="1" type="ORF">IAC74_01970</name>
</gene>
<sequence length="65" mass="7192">MWTVVYIAKNTQIAEQLRALLEESGMLVKIRPISKGGENADSSCEVLVPESEIEQAHSLMIETGF</sequence>
<dbReference type="Proteomes" id="UP000886743">
    <property type="component" value="Unassembled WGS sequence"/>
</dbReference>